<dbReference type="Gene3D" id="3.40.50.850">
    <property type="entry name" value="Isochorismatase-like"/>
    <property type="match status" value="1"/>
</dbReference>
<evidence type="ECO:0000256" key="3">
    <source>
        <dbReference type="ARBA" id="ARBA00022801"/>
    </source>
</evidence>
<evidence type="ECO:0000313" key="5">
    <source>
        <dbReference type="EMBL" id="KAE8374341.1"/>
    </source>
</evidence>
<proteinExistence type="inferred from homology"/>
<dbReference type="InterPro" id="IPR036380">
    <property type="entry name" value="Isochorismatase-like_sf"/>
</dbReference>
<keyword evidence="6" id="KW-1185">Reference proteome</keyword>
<evidence type="ECO:0000256" key="1">
    <source>
        <dbReference type="ARBA" id="ARBA00006336"/>
    </source>
</evidence>
<evidence type="ECO:0000313" key="6">
    <source>
        <dbReference type="Proteomes" id="UP000326198"/>
    </source>
</evidence>
<dbReference type="PANTHER" id="PTHR43540">
    <property type="entry name" value="PEROXYUREIDOACRYLATE/UREIDOACRYLATE AMIDOHYDROLASE-RELATED"/>
    <property type="match status" value="1"/>
</dbReference>
<reference evidence="5 6" key="1">
    <citation type="submission" date="2019-04" db="EMBL/GenBank/DDBJ databases">
        <title>Friends and foes A comparative genomics studyof 23 Aspergillus species from section Flavi.</title>
        <authorList>
            <consortium name="DOE Joint Genome Institute"/>
            <person name="Kjaerbolling I."/>
            <person name="Vesth T."/>
            <person name="Frisvad J.C."/>
            <person name="Nybo J.L."/>
            <person name="Theobald S."/>
            <person name="Kildgaard S."/>
            <person name="Isbrandt T."/>
            <person name="Kuo A."/>
            <person name="Sato A."/>
            <person name="Lyhne E.K."/>
            <person name="Kogle M.E."/>
            <person name="Wiebenga A."/>
            <person name="Kun R.S."/>
            <person name="Lubbers R.J."/>
            <person name="Makela M.R."/>
            <person name="Barry K."/>
            <person name="Chovatia M."/>
            <person name="Clum A."/>
            <person name="Daum C."/>
            <person name="Haridas S."/>
            <person name="He G."/>
            <person name="LaButti K."/>
            <person name="Lipzen A."/>
            <person name="Mondo S."/>
            <person name="Riley R."/>
            <person name="Salamov A."/>
            <person name="Simmons B.A."/>
            <person name="Magnuson J.K."/>
            <person name="Henrissat B."/>
            <person name="Mortensen U.H."/>
            <person name="Larsen T.O."/>
            <person name="Devries R.P."/>
            <person name="Grigoriev I.V."/>
            <person name="Machida M."/>
            <person name="Baker S.E."/>
            <person name="Andersen M.R."/>
        </authorList>
    </citation>
    <scope>NUCLEOTIDE SEQUENCE [LARGE SCALE GENOMIC DNA]</scope>
    <source>
        <strain evidence="5 6">IBT 29228</strain>
    </source>
</reference>
<comment type="similarity">
    <text evidence="2">Belongs to the isocitrate and isopropylmalate dehydrogenases family.</text>
</comment>
<protein>
    <recommendedName>
        <fullName evidence="4">Isopropylmalate dehydrogenase-like domain-containing protein</fullName>
    </recommendedName>
</protein>
<dbReference type="EMBL" id="ML736287">
    <property type="protein sequence ID" value="KAE8374341.1"/>
    <property type="molecule type" value="Genomic_DNA"/>
</dbReference>
<feature type="domain" description="Isopropylmalate dehydrogenase-like" evidence="4">
    <location>
        <begin position="7"/>
        <end position="353"/>
    </location>
</feature>
<dbReference type="Gene3D" id="3.40.718.10">
    <property type="entry name" value="Isopropylmalate Dehydrogenase"/>
    <property type="match status" value="1"/>
</dbReference>
<dbReference type="SUPFAM" id="SSF52499">
    <property type="entry name" value="Isochorismatase-like hydrolases"/>
    <property type="match status" value="1"/>
</dbReference>
<dbReference type="AlphaFoldDB" id="A0A5N7AWW3"/>
<dbReference type="PANTHER" id="PTHR43540:SF1">
    <property type="entry name" value="ISOCHORISMATASE HYDROLASE"/>
    <property type="match status" value="1"/>
</dbReference>
<dbReference type="InterPro" id="IPR000868">
    <property type="entry name" value="Isochorismatase-like_dom"/>
</dbReference>
<keyword evidence="3" id="KW-0378">Hydrolase</keyword>
<comment type="similarity">
    <text evidence="1">Belongs to the isochorismatase family.</text>
</comment>
<dbReference type="InterPro" id="IPR050272">
    <property type="entry name" value="Isochorismatase-like_hydrls"/>
</dbReference>
<evidence type="ECO:0000259" key="4">
    <source>
        <dbReference type="SMART" id="SM01329"/>
    </source>
</evidence>
<dbReference type="Proteomes" id="UP000326198">
    <property type="component" value="Unassembled WGS sequence"/>
</dbReference>
<dbReference type="Pfam" id="PF00180">
    <property type="entry name" value="Iso_dh"/>
    <property type="match status" value="1"/>
</dbReference>
<accession>A0A5N7AWW3</accession>
<evidence type="ECO:0000256" key="2">
    <source>
        <dbReference type="ARBA" id="ARBA00007769"/>
    </source>
</evidence>
<dbReference type="SMART" id="SM01329">
    <property type="entry name" value="Iso_dh"/>
    <property type="match status" value="1"/>
</dbReference>
<dbReference type="InterPro" id="IPR024084">
    <property type="entry name" value="IsoPropMal-DH-like_dom"/>
</dbReference>
<organism evidence="5 6">
    <name type="scientific">Aspergillus bertholletiae</name>
    <dbReference type="NCBI Taxonomy" id="1226010"/>
    <lineage>
        <taxon>Eukaryota</taxon>
        <taxon>Fungi</taxon>
        <taxon>Dikarya</taxon>
        <taxon>Ascomycota</taxon>
        <taxon>Pezizomycotina</taxon>
        <taxon>Eurotiomycetes</taxon>
        <taxon>Eurotiomycetidae</taxon>
        <taxon>Eurotiales</taxon>
        <taxon>Aspergillaceae</taxon>
        <taxon>Aspergillus</taxon>
        <taxon>Aspergillus subgen. Circumdati</taxon>
    </lineage>
</organism>
<name>A0A5N7AWW3_9EURO</name>
<dbReference type="GO" id="GO:0016787">
    <property type="term" value="F:hydrolase activity"/>
    <property type="evidence" value="ECO:0007669"/>
    <property type="project" value="UniProtKB-KW"/>
</dbReference>
<dbReference type="OrthoDB" id="5296at2759"/>
<sequence>MTIKTLRLGLAVGHGTGRELTAVFKRVIHELTDQYSLQVEFIESPHVYHSYHSLATSVGEKDLIQHIADETARDAEEYRKFCETAGANGITAIFRTAMHAQSLYLVRDQLKAVKIEHFDLGNSNALLFIRDEAQGFYAGDNEYRNGQHNITRTSSFSRSTFDQIIEYALERAEEEWGLENVPRVVTFVYKFHLFDGVFQAWTPHWRRRFGIDIEFVQPDTMNRNLMAAGVQGRRIVLAGNEYADIIQPVFLKWFSHATIETMCAENVYLHPSLHRLREYQTVHGSADAIAGQSLVNPLATIRAAATILDRFGGYPDVGFETQAEQAIQSLLIKGLITPDQGGSCSTDQVVQYFLRALADPITLEKPSTSHDMLTGPMDGLVGKKTAVVVVDYQNDFISAMPSHTVSELSNTVPRLIHHARNQGNEVIFVRFLGNSSYQGPSWQHRNAMLGQTEKCVEGSWGAELGSGVTPCPGERIFDKKALFDPFLVPEFSEYVSNRRFEHLVLAGLYSDVCIDAAARTAFQKGLWVTVVADGTTSLHLNHNDHLKFMEKVYGARVGKLEALFGMRSDGESHQPRDI</sequence>
<dbReference type="SUPFAM" id="SSF53659">
    <property type="entry name" value="Isocitrate/Isopropylmalate dehydrogenase-like"/>
    <property type="match status" value="1"/>
</dbReference>
<dbReference type="Pfam" id="PF00857">
    <property type="entry name" value="Isochorismatase"/>
    <property type="match status" value="1"/>
</dbReference>
<dbReference type="CDD" id="cd00431">
    <property type="entry name" value="cysteine_hydrolases"/>
    <property type="match status" value="1"/>
</dbReference>
<gene>
    <name evidence="5" type="ORF">BDV26DRAFT_44698</name>
</gene>